<evidence type="ECO:0000313" key="2">
    <source>
        <dbReference type="Proteomes" id="UP001442494"/>
    </source>
</evidence>
<reference evidence="1 2" key="1">
    <citation type="submission" date="2022-04" db="EMBL/GenBank/DDBJ databases">
        <title>Positive selection, recombination, and allopatry shape intraspecific diversity of widespread and dominant cyanobacteria.</title>
        <authorList>
            <person name="Wei J."/>
            <person name="Shu W."/>
            <person name="Hu C."/>
        </authorList>
    </citation>
    <scope>NUCLEOTIDE SEQUENCE [LARGE SCALE GENOMIC DNA]</scope>
    <source>
        <strain evidence="1 2">GB2-A5</strain>
    </source>
</reference>
<gene>
    <name evidence="1" type="ORF">NDI37_08240</name>
</gene>
<dbReference type="Proteomes" id="UP001442494">
    <property type="component" value="Unassembled WGS sequence"/>
</dbReference>
<organism evidence="1 2">
    <name type="scientific">Funiculus sociatus GB2-A5</name>
    <dbReference type="NCBI Taxonomy" id="2933946"/>
    <lineage>
        <taxon>Bacteria</taxon>
        <taxon>Bacillati</taxon>
        <taxon>Cyanobacteriota</taxon>
        <taxon>Cyanophyceae</taxon>
        <taxon>Coleofasciculales</taxon>
        <taxon>Coleofasciculaceae</taxon>
        <taxon>Funiculus</taxon>
    </lineage>
</organism>
<sequence>MGIVKSHPALSVQEHHVECKYTPIEHPRLNTPQTKPNESGVPISLRWLSLYRRGFLLGLVRESHALSRQAFLQAWGCLFAF</sequence>
<protein>
    <submittedName>
        <fullName evidence="1">Uncharacterized protein</fullName>
    </submittedName>
</protein>
<accession>A0ABV0JLZ7</accession>
<proteinExistence type="predicted"/>
<dbReference type="RefSeq" id="WP_190424070.1">
    <property type="nucleotide sequence ID" value="NZ_JAMPKK010000013.1"/>
</dbReference>
<comment type="caution">
    <text evidence="1">The sequence shown here is derived from an EMBL/GenBank/DDBJ whole genome shotgun (WGS) entry which is preliminary data.</text>
</comment>
<evidence type="ECO:0000313" key="1">
    <source>
        <dbReference type="EMBL" id="MEP0864458.1"/>
    </source>
</evidence>
<name>A0ABV0JLZ7_9CYAN</name>
<keyword evidence="2" id="KW-1185">Reference proteome</keyword>
<dbReference type="EMBL" id="JAMPKK010000013">
    <property type="protein sequence ID" value="MEP0864458.1"/>
    <property type="molecule type" value="Genomic_DNA"/>
</dbReference>